<dbReference type="InterPro" id="IPR041581">
    <property type="entry name" value="Glyoxalase_6"/>
</dbReference>
<dbReference type="SUPFAM" id="SSF54593">
    <property type="entry name" value="Glyoxalase/Bleomycin resistance protein/Dihydroxybiphenyl dioxygenase"/>
    <property type="match status" value="1"/>
</dbReference>
<dbReference type="AlphaFoldDB" id="A0A7K3M3X8"/>
<sequence length="119" mass="13222">MGVFIGSVVLNVSDSERAAEFWSQALGYVARSNNPEFLHPEKRRSTSATRLDHSAGAHLHLDRGDKMHIDLWVDEGSDLEAEVERLVSLGATRVEWSYPEGAQHVVLADTEGNLFCVCR</sequence>
<comment type="caution">
    <text evidence="2">The sequence shown here is derived from an EMBL/GenBank/DDBJ whole genome shotgun (WGS) entry which is preliminary data.</text>
</comment>
<name>A0A7K3M3X8_9ACTN</name>
<dbReference type="InterPro" id="IPR037523">
    <property type="entry name" value="VOC_core"/>
</dbReference>
<dbReference type="RefSeq" id="WP_162450630.1">
    <property type="nucleotide sequence ID" value="NZ_WLZY01000004.1"/>
</dbReference>
<dbReference type="Gene3D" id="3.10.180.10">
    <property type="entry name" value="2,3-Dihydroxybiphenyl 1,2-Dioxygenase, domain 1"/>
    <property type="match status" value="1"/>
</dbReference>
<dbReference type="Proteomes" id="UP000460435">
    <property type="component" value="Unassembled WGS sequence"/>
</dbReference>
<feature type="domain" description="VOC" evidence="1">
    <location>
        <begin position="4"/>
        <end position="119"/>
    </location>
</feature>
<dbReference type="PANTHER" id="PTHR35908:SF1">
    <property type="entry name" value="CONSERVED PROTEIN"/>
    <property type="match status" value="1"/>
</dbReference>
<accession>A0A7K3M3X8</accession>
<keyword evidence="3" id="KW-1185">Reference proteome</keyword>
<reference evidence="2 3" key="1">
    <citation type="submission" date="2019-11" db="EMBL/GenBank/DDBJ databases">
        <authorList>
            <person name="Li X.-J."/>
            <person name="Feng X.-M."/>
        </authorList>
    </citation>
    <scope>NUCLEOTIDE SEQUENCE [LARGE SCALE GENOMIC DNA]</scope>
    <source>
        <strain evidence="2 3">XMNu-373</strain>
    </source>
</reference>
<evidence type="ECO:0000313" key="3">
    <source>
        <dbReference type="Proteomes" id="UP000460435"/>
    </source>
</evidence>
<protein>
    <submittedName>
        <fullName evidence="2">VOC family protein</fullName>
    </submittedName>
</protein>
<evidence type="ECO:0000313" key="2">
    <source>
        <dbReference type="EMBL" id="NDL57920.1"/>
    </source>
</evidence>
<dbReference type="Pfam" id="PF18029">
    <property type="entry name" value="Glyoxalase_6"/>
    <property type="match status" value="1"/>
</dbReference>
<dbReference type="EMBL" id="WLZY01000004">
    <property type="protein sequence ID" value="NDL57920.1"/>
    <property type="molecule type" value="Genomic_DNA"/>
</dbReference>
<organism evidence="2 3">
    <name type="scientific">Phytoactinopolyspora mesophila</name>
    <dbReference type="NCBI Taxonomy" id="2650750"/>
    <lineage>
        <taxon>Bacteria</taxon>
        <taxon>Bacillati</taxon>
        <taxon>Actinomycetota</taxon>
        <taxon>Actinomycetes</taxon>
        <taxon>Jiangellales</taxon>
        <taxon>Jiangellaceae</taxon>
        <taxon>Phytoactinopolyspora</taxon>
    </lineage>
</organism>
<gene>
    <name evidence="2" type="ORF">F7O44_12630</name>
</gene>
<dbReference type="InterPro" id="IPR029068">
    <property type="entry name" value="Glyas_Bleomycin-R_OHBP_Dase"/>
</dbReference>
<proteinExistence type="predicted"/>
<evidence type="ECO:0000259" key="1">
    <source>
        <dbReference type="PROSITE" id="PS51819"/>
    </source>
</evidence>
<dbReference type="PROSITE" id="PS51819">
    <property type="entry name" value="VOC"/>
    <property type="match status" value="1"/>
</dbReference>
<dbReference type="PANTHER" id="PTHR35908">
    <property type="entry name" value="HYPOTHETICAL FUSION PROTEIN"/>
    <property type="match status" value="1"/>
</dbReference>